<name>A0A9J6GRF6_HAELO</name>
<evidence type="ECO:0000256" key="5">
    <source>
        <dbReference type="ARBA" id="ARBA00022723"/>
    </source>
</evidence>
<evidence type="ECO:0000256" key="7">
    <source>
        <dbReference type="ARBA" id="ARBA00023242"/>
    </source>
</evidence>
<gene>
    <name evidence="9" type="ORF">HPB48_013455</name>
</gene>
<dbReference type="Proteomes" id="UP000821853">
    <property type="component" value="Unassembled WGS sequence"/>
</dbReference>
<dbReference type="Pfam" id="PF13359">
    <property type="entry name" value="DDE_Tnp_4"/>
    <property type="match status" value="1"/>
</dbReference>
<keyword evidence="4" id="KW-0540">Nuclease</keyword>
<evidence type="ECO:0000256" key="1">
    <source>
        <dbReference type="ARBA" id="ARBA00001968"/>
    </source>
</evidence>
<protein>
    <recommendedName>
        <fullName evidence="8">DDE Tnp4 domain-containing protein</fullName>
    </recommendedName>
</protein>
<dbReference type="GO" id="GO:0004518">
    <property type="term" value="F:nuclease activity"/>
    <property type="evidence" value="ECO:0007669"/>
    <property type="project" value="UniProtKB-KW"/>
</dbReference>
<comment type="caution">
    <text evidence="9">The sequence shown here is derived from an EMBL/GenBank/DDBJ whole genome shotgun (WGS) entry which is preliminary data.</text>
</comment>
<keyword evidence="5" id="KW-0479">Metal-binding</keyword>
<evidence type="ECO:0000256" key="4">
    <source>
        <dbReference type="ARBA" id="ARBA00022722"/>
    </source>
</evidence>
<dbReference type="EMBL" id="JABSTR010000008">
    <property type="protein sequence ID" value="KAH9377312.1"/>
    <property type="molecule type" value="Genomic_DNA"/>
</dbReference>
<comment type="cofactor">
    <cofactor evidence="1">
        <name>a divalent metal cation</name>
        <dbReference type="ChEBI" id="CHEBI:60240"/>
    </cofactor>
</comment>
<proteinExistence type="inferred from homology"/>
<keyword evidence="10" id="KW-1185">Reference proteome</keyword>
<dbReference type="GO" id="GO:0005634">
    <property type="term" value="C:nucleus"/>
    <property type="evidence" value="ECO:0007669"/>
    <property type="project" value="UniProtKB-SubCell"/>
</dbReference>
<sequence>MDRQSEMALFDAAAQLLESDSDDMECSDSDPHQLPSSVEEVTRIKAGFLAKSGGKGPRNAIGCIDGSHIKIPTPSESAHYILGDSAYPLMPWLMTPFRDNEGTFPTWKNNFNRRHSQQRVAIENTFGLLKQRFRRLYFVDAKTVEQSCYVVMAACVLHNLCNDERDFLQELTSLRHDDDVGNDASEGDFDFNQPGYAQAELTSLWKDDVGNDDCSRRLRLQSPGLQPVSDFIAKEQC</sequence>
<evidence type="ECO:0000313" key="10">
    <source>
        <dbReference type="Proteomes" id="UP000821853"/>
    </source>
</evidence>
<accession>A0A9J6GRF6</accession>
<comment type="subcellular location">
    <subcellularLocation>
        <location evidence="2">Nucleus</location>
    </subcellularLocation>
</comment>
<dbReference type="AlphaFoldDB" id="A0A9J6GRF6"/>
<dbReference type="OrthoDB" id="2668416at2759"/>
<organism evidence="9 10">
    <name type="scientific">Haemaphysalis longicornis</name>
    <name type="common">Bush tick</name>
    <dbReference type="NCBI Taxonomy" id="44386"/>
    <lineage>
        <taxon>Eukaryota</taxon>
        <taxon>Metazoa</taxon>
        <taxon>Ecdysozoa</taxon>
        <taxon>Arthropoda</taxon>
        <taxon>Chelicerata</taxon>
        <taxon>Arachnida</taxon>
        <taxon>Acari</taxon>
        <taxon>Parasitiformes</taxon>
        <taxon>Ixodida</taxon>
        <taxon>Ixodoidea</taxon>
        <taxon>Ixodidae</taxon>
        <taxon>Haemaphysalinae</taxon>
        <taxon>Haemaphysalis</taxon>
    </lineage>
</organism>
<dbReference type="GO" id="GO:0016787">
    <property type="term" value="F:hydrolase activity"/>
    <property type="evidence" value="ECO:0007669"/>
    <property type="project" value="UniProtKB-KW"/>
</dbReference>
<keyword evidence="6" id="KW-0378">Hydrolase</keyword>
<dbReference type="GO" id="GO:0046872">
    <property type="term" value="F:metal ion binding"/>
    <property type="evidence" value="ECO:0007669"/>
    <property type="project" value="UniProtKB-KW"/>
</dbReference>
<keyword evidence="7" id="KW-0539">Nucleus</keyword>
<dbReference type="InterPro" id="IPR045249">
    <property type="entry name" value="HARBI1-like"/>
</dbReference>
<dbReference type="VEuPathDB" id="VectorBase:HLOH_056409"/>
<dbReference type="PANTHER" id="PTHR22930:SF85">
    <property type="entry name" value="GH03217P-RELATED"/>
    <property type="match status" value="1"/>
</dbReference>
<evidence type="ECO:0000256" key="6">
    <source>
        <dbReference type="ARBA" id="ARBA00022801"/>
    </source>
</evidence>
<evidence type="ECO:0000259" key="8">
    <source>
        <dbReference type="Pfam" id="PF13359"/>
    </source>
</evidence>
<evidence type="ECO:0000313" key="9">
    <source>
        <dbReference type="EMBL" id="KAH9377312.1"/>
    </source>
</evidence>
<evidence type="ECO:0000256" key="2">
    <source>
        <dbReference type="ARBA" id="ARBA00004123"/>
    </source>
</evidence>
<comment type="similarity">
    <text evidence="3">Belongs to the HARBI1 family.</text>
</comment>
<feature type="domain" description="DDE Tnp4" evidence="8">
    <location>
        <begin position="77"/>
        <end position="159"/>
    </location>
</feature>
<reference evidence="9 10" key="1">
    <citation type="journal article" date="2020" name="Cell">
        <title>Large-Scale Comparative Analyses of Tick Genomes Elucidate Their Genetic Diversity and Vector Capacities.</title>
        <authorList>
            <consortium name="Tick Genome and Microbiome Consortium (TIGMIC)"/>
            <person name="Jia N."/>
            <person name="Wang J."/>
            <person name="Shi W."/>
            <person name="Du L."/>
            <person name="Sun Y."/>
            <person name="Zhan W."/>
            <person name="Jiang J.F."/>
            <person name="Wang Q."/>
            <person name="Zhang B."/>
            <person name="Ji P."/>
            <person name="Bell-Sakyi L."/>
            <person name="Cui X.M."/>
            <person name="Yuan T.T."/>
            <person name="Jiang B.G."/>
            <person name="Yang W.F."/>
            <person name="Lam T.T."/>
            <person name="Chang Q.C."/>
            <person name="Ding S.J."/>
            <person name="Wang X.J."/>
            <person name="Zhu J.G."/>
            <person name="Ruan X.D."/>
            <person name="Zhao L."/>
            <person name="Wei J.T."/>
            <person name="Ye R.Z."/>
            <person name="Que T.C."/>
            <person name="Du C.H."/>
            <person name="Zhou Y.H."/>
            <person name="Cheng J.X."/>
            <person name="Dai P.F."/>
            <person name="Guo W.B."/>
            <person name="Han X.H."/>
            <person name="Huang E.J."/>
            <person name="Li L.F."/>
            <person name="Wei W."/>
            <person name="Gao Y.C."/>
            <person name="Liu J.Z."/>
            <person name="Shao H.Z."/>
            <person name="Wang X."/>
            <person name="Wang C.C."/>
            <person name="Yang T.C."/>
            <person name="Huo Q.B."/>
            <person name="Li W."/>
            <person name="Chen H.Y."/>
            <person name="Chen S.E."/>
            <person name="Zhou L.G."/>
            <person name="Ni X.B."/>
            <person name="Tian J.H."/>
            <person name="Sheng Y."/>
            <person name="Liu T."/>
            <person name="Pan Y.S."/>
            <person name="Xia L.Y."/>
            <person name="Li J."/>
            <person name="Zhao F."/>
            <person name="Cao W.C."/>
        </authorList>
    </citation>
    <scope>NUCLEOTIDE SEQUENCE [LARGE SCALE GENOMIC DNA]</scope>
    <source>
        <strain evidence="9">HaeL-2018</strain>
    </source>
</reference>
<evidence type="ECO:0000256" key="3">
    <source>
        <dbReference type="ARBA" id="ARBA00006958"/>
    </source>
</evidence>
<dbReference type="InterPro" id="IPR027806">
    <property type="entry name" value="HARBI1_dom"/>
</dbReference>
<dbReference type="PANTHER" id="PTHR22930">
    <property type="match status" value="1"/>
</dbReference>